<organism evidence="1 2">
    <name type="scientific">Saccharophagus degradans (strain 2-40 / ATCC 43961 / DSM 17024)</name>
    <dbReference type="NCBI Taxonomy" id="203122"/>
    <lineage>
        <taxon>Bacteria</taxon>
        <taxon>Pseudomonadati</taxon>
        <taxon>Pseudomonadota</taxon>
        <taxon>Gammaproteobacteria</taxon>
        <taxon>Cellvibrionales</taxon>
        <taxon>Cellvibrionaceae</taxon>
        <taxon>Saccharophagus</taxon>
    </lineage>
</organism>
<keyword evidence="2" id="KW-1185">Reference proteome</keyword>
<dbReference type="Proteomes" id="UP000001947">
    <property type="component" value="Chromosome"/>
</dbReference>
<protein>
    <submittedName>
        <fullName evidence="1">Uncharacterized protein</fullName>
    </submittedName>
</protein>
<evidence type="ECO:0000313" key="1">
    <source>
        <dbReference type="EMBL" id="ABD79970.1"/>
    </source>
</evidence>
<dbReference type="KEGG" id="sde:Sde_0708"/>
<dbReference type="EMBL" id="CP000282">
    <property type="protein sequence ID" value="ABD79970.1"/>
    <property type="molecule type" value="Genomic_DNA"/>
</dbReference>
<evidence type="ECO:0000313" key="2">
    <source>
        <dbReference type="Proteomes" id="UP000001947"/>
    </source>
</evidence>
<name>Q21MV9_SACD2</name>
<gene>
    <name evidence="1" type="ordered locus">Sde_0708</name>
</gene>
<dbReference type="HOGENOM" id="CLU_3140377_0_0_6"/>
<reference evidence="1 2" key="1">
    <citation type="journal article" date="2008" name="PLoS Genet.">
        <title>Complete genome sequence of the complex carbohydrate-degrading marine bacterium, Saccharophagus degradans strain 2-40 T.</title>
        <authorList>
            <person name="Weiner R.M."/>
            <person name="Taylor L.E.II."/>
            <person name="Henrissat B."/>
            <person name="Hauser L."/>
            <person name="Land M."/>
            <person name="Coutinho P.M."/>
            <person name="Rancurel C."/>
            <person name="Saunders E.H."/>
            <person name="Longmire A.G."/>
            <person name="Zhang H."/>
            <person name="Bayer E.A."/>
            <person name="Gilbert H.J."/>
            <person name="Larimer F."/>
            <person name="Zhulin I.B."/>
            <person name="Ekborg N.A."/>
            <person name="Lamed R."/>
            <person name="Richardson P.M."/>
            <person name="Borovok I."/>
            <person name="Hutcheson S."/>
        </authorList>
    </citation>
    <scope>NUCLEOTIDE SEQUENCE [LARGE SCALE GENOMIC DNA]</scope>
    <source>
        <strain evidence="2">2-40 / ATCC 43961 / DSM 17024</strain>
    </source>
</reference>
<dbReference type="AlphaFoldDB" id="Q21MV9"/>
<accession>Q21MV9</accession>
<proteinExistence type="predicted"/>
<sequence length="49" mass="5737">MVTSNNRIGDVVVIRNIKTTEIREPIIKAEVYKFMPEKDVWTLDSQTTR</sequence>